<keyword evidence="4" id="KW-1185">Reference proteome</keyword>
<proteinExistence type="predicted"/>
<dbReference type="GO" id="GO:0043332">
    <property type="term" value="C:mating projection tip"/>
    <property type="evidence" value="ECO:0007669"/>
    <property type="project" value="TreeGrafter"/>
</dbReference>
<gene>
    <name evidence="3" type="primary">CDC24</name>
    <name evidence="3" type="ORF">MPSI1_000629</name>
</gene>
<dbReference type="GO" id="GO:0031106">
    <property type="term" value="P:septin ring organization"/>
    <property type="evidence" value="ECO:0007669"/>
    <property type="project" value="TreeGrafter"/>
</dbReference>
<dbReference type="GO" id="GO:0000935">
    <property type="term" value="C:division septum"/>
    <property type="evidence" value="ECO:0007669"/>
    <property type="project" value="TreeGrafter"/>
</dbReference>
<dbReference type="CDD" id="cd13246">
    <property type="entry name" value="PH_Scd1"/>
    <property type="match status" value="1"/>
</dbReference>
<dbReference type="InterPro" id="IPR000219">
    <property type="entry name" value="DH_dom"/>
</dbReference>
<dbReference type="Pfam" id="PF15411">
    <property type="entry name" value="PH_10"/>
    <property type="match status" value="1"/>
</dbReference>
<feature type="compositionally biased region" description="Low complexity" evidence="1">
    <location>
        <begin position="578"/>
        <end position="590"/>
    </location>
</feature>
<dbReference type="GO" id="GO:0030010">
    <property type="term" value="P:establishment of cell polarity"/>
    <property type="evidence" value="ECO:0007669"/>
    <property type="project" value="TreeGrafter"/>
</dbReference>
<dbReference type="Gene3D" id="1.20.900.10">
    <property type="entry name" value="Dbl homology (DH) domain"/>
    <property type="match status" value="1"/>
</dbReference>
<protein>
    <submittedName>
        <fullName evidence="3">Guanine nucleotide exchange factor for Cdc42p</fullName>
    </submittedName>
</protein>
<dbReference type="InterPro" id="IPR010481">
    <property type="entry name" value="Cdc24/Scd1_N"/>
</dbReference>
<dbReference type="CDD" id="cd00160">
    <property type="entry name" value="RhoGEF"/>
    <property type="match status" value="1"/>
</dbReference>
<dbReference type="SUPFAM" id="SSF54277">
    <property type="entry name" value="CAD &amp; PB1 domains"/>
    <property type="match status" value="1"/>
</dbReference>
<dbReference type="CDD" id="cd00014">
    <property type="entry name" value="CH_SF"/>
    <property type="match status" value="1"/>
</dbReference>
<accession>A0AAF0F6W9</accession>
<feature type="compositionally biased region" description="Low complexity" evidence="1">
    <location>
        <begin position="461"/>
        <end position="472"/>
    </location>
</feature>
<feature type="region of interest" description="Disordered" evidence="1">
    <location>
        <begin position="721"/>
        <end position="751"/>
    </location>
</feature>
<dbReference type="InterPro" id="IPR033511">
    <property type="entry name" value="Cdc24/Scd1_PH_dom"/>
</dbReference>
<dbReference type="PANTHER" id="PTHR47339">
    <property type="entry name" value="CELL DIVISION CONTROL PROTEIN 24"/>
    <property type="match status" value="1"/>
</dbReference>
<dbReference type="SUPFAM" id="SSF50729">
    <property type="entry name" value="PH domain-like"/>
    <property type="match status" value="1"/>
</dbReference>
<dbReference type="AlphaFoldDB" id="A0AAF0F6W9"/>
<feature type="region of interest" description="Disordered" evidence="1">
    <location>
        <begin position="461"/>
        <end position="499"/>
    </location>
</feature>
<evidence type="ECO:0000313" key="4">
    <source>
        <dbReference type="Proteomes" id="UP001214628"/>
    </source>
</evidence>
<dbReference type="SUPFAM" id="SSF48065">
    <property type="entry name" value="DBL homology domain (DH-domain)"/>
    <property type="match status" value="1"/>
</dbReference>
<dbReference type="Gene3D" id="3.10.20.90">
    <property type="entry name" value="Phosphatidylinositol 3-kinase Catalytic Subunit, Chain A, domain 1"/>
    <property type="match status" value="1"/>
</dbReference>
<dbReference type="SMART" id="SM00233">
    <property type="entry name" value="PH"/>
    <property type="match status" value="1"/>
</dbReference>
<dbReference type="InterPro" id="IPR053026">
    <property type="entry name" value="CDC42_GEF"/>
</dbReference>
<dbReference type="InterPro" id="IPR011993">
    <property type="entry name" value="PH-like_dom_sf"/>
</dbReference>
<dbReference type="InterPro" id="IPR035899">
    <property type="entry name" value="DBL_dom_sf"/>
</dbReference>
<dbReference type="Pfam" id="PF06395">
    <property type="entry name" value="CDC24"/>
    <property type="match status" value="1"/>
</dbReference>
<feature type="compositionally biased region" description="Polar residues" evidence="1">
    <location>
        <begin position="658"/>
        <end position="673"/>
    </location>
</feature>
<dbReference type="CDD" id="cd05992">
    <property type="entry name" value="PB1"/>
    <property type="match status" value="1"/>
</dbReference>
<reference evidence="3" key="1">
    <citation type="submission" date="2023-02" db="EMBL/GenBank/DDBJ databases">
        <title>Mating type loci evolution in Malassezia.</title>
        <authorList>
            <person name="Coelho M.A."/>
        </authorList>
    </citation>
    <scope>NUCLEOTIDE SEQUENCE</scope>
    <source>
        <strain evidence="3">CBS 14136</strain>
    </source>
</reference>
<dbReference type="PROSITE" id="PS50010">
    <property type="entry name" value="DH_2"/>
    <property type="match status" value="1"/>
</dbReference>
<dbReference type="Gene3D" id="2.30.29.30">
    <property type="entry name" value="Pleckstrin-homology domain (PH domain)/Phosphotyrosine-binding domain (PTB)"/>
    <property type="match status" value="1"/>
</dbReference>
<name>A0AAF0F6W9_9BASI</name>
<feature type="region of interest" description="Disordered" evidence="1">
    <location>
        <begin position="642"/>
        <end position="673"/>
    </location>
</feature>
<evidence type="ECO:0000259" key="2">
    <source>
        <dbReference type="PROSITE" id="PS50010"/>
    </source>
</evidence>
<dbReference type="Gene3D" id="1.10.418.10">
    <property type="entry name" value="Calponin-like domain"/>
    <property type="match status" value="1"/>
</dbReference>
<dbReference type="Proteomes" id="UP001214628">
    <property type="component" value="Chromosome 1"/>
</dbReference>
<dbReference type="PANTHER" id="PTHR47339:SF1">
    <property type="entry name" value="CELL DIVISION CONTROL PROTEIN 24"/>
    <property type="match status" value="1"/>
</dbReference>
<feature type="domain" description="DH" evidence="2">
    <location>
        <begin position="210"/>
        <end position="391"/>
    </location>
</feature>
<feature type="compositionally biased region" description="Low complexity" evidence="1">
    <location>
        <begin position="894"/>
        <end position="909"/>
    </location>
</feature>
<evidence type="ECO:0000313" key="3">
    <source>
        <dbReference type="EMBL" id="WFD41990.1"/>
    </source>
</evidence>
<evidence type="ECO:0000256" key="1">
    <source>
        <dbReference type="SAM" id="MobiDB-lite"/>
    </source>
</evidence>
<organism evidence="3 4">
    <name type="scientific">Malassezia psittaci</name>
    <dbReference type="NCBI Taxonomy" id="1821823"/>
    <lineage>
        <taxon>Eukaryota</taxon>
        <taxon>Fungi</taxon>
        <taxon>Dikarya</taxon>
        <taxon>Basidiomycota</taxon>
        <taxon>Ustilaginomycotina</taxon>
        <taxon>Malasseziomycetes</taxon>
        <taxon>Malasseziales</taxon>
        <taxon>Malasseziaceae</taxon>
        <taxon>Malassezia</taxon>
    </lineage>
</organism>
<feature type="region of interest" description="Disordered" evidence="1">
    <location>
        <begin position="867"/>
        <end position="916"/>
    </location>
</feature>
<dbReference type="InterPro" id="IPR001849">
    <property type="entry name" value="PH_domain"/>
</dbReference>
<sequence>MVGAADGSSGTGSSGVRAVPTAPIPANVITNKQATPGSGLYQSCVSLRQRLWCVPGFGEEFLEPIAPVNSVVTNGRSSGASSMQFDPVTHLWQCFRLGTPLCKLFNQLSPRLAEIPLTVETNLSNANACKALVMRFLIALKEKLGWEPEETFTVSQLYLNDTNGFVRVIRTVDKLLDLLAKYHLLNESLKSPRPESNEFFSTPLDSPSDQRTHVVRELVESERKYVHDLEILQSYAMALSQTELISADTFCLIFGNLNQLVDVQRRFLICVEENARRPSFEQRFGGIFRDMEEDFSVYEPFCANYAQALDVIVAETSTLSRAKMLPASQNWYLDPSYELPTFMIKPVQRICKYPLLLEQLLKSTSRDAPGWNELAEALPIIKRITDKVNETSRRQENSQTVKDLESRVEDWKGHSLKSFGDLLLSDTFLVSKGESEREFHVYLFETILLCCKEVNGAAQGSTSSGLLSSGSSRGRKQSTALLKQRQASVSGSTAKKESRSTLQLKGRIFMNNIVGINAAGRPGGFPQSPVGSYALHVWWRGESDVESFSLKCKNDEQLRLWQGALQKLLDDLTFRRQQSASQATTPTTPSMPHHGLHLNLSGTQNLRSGMRNLAFMQVATPIVGTPSMEHGIPRRLWQREHSISSHRSEDENPYEASSGISTPTFPQPPSRSYTETDAMVMLNDRPSNDELGKPAHESWSNYNLRPASDDLYLSTQVLSPTSTVTNLSKSSTTKTQALNHSRPAYSLSNTHAGIPLPASPERISMTARNSAQASAHRAKKLPAHLVLPKDTLEHEMQSMTLGPLPMQRIGSANGRGMPPPSTMSAQLNNLNMQRTASEGSVMHGMSLDEFSTPSSGTPMTASNPYFPSIPGSPTIDPRLDAHIKAPDSNPAYDLSRSLTSSRAASSNSSYPTAKRNMSESNIQLPIHHLSSGQSHGAHANHPLLGYASPISPGAAPSLQVRVHQNGQVSQFCLSDVISCTSLQDIVQSHSTSLSANQPQTNQFAENFSSTKRFFYIDRDGDRVSLLDDEDLAMALDDIRTRGGNQLDLIVEYSNC</sequence>
<feature type="compositionally biased region" description="Polar residues" evidence="1">
    <location>
        <begin position="721"/>
        <end position="739"/>
    </location>
</feature>
<dbReference type="Pfam" id="PF00621">
    <property type="entry name" value="RhoGEF"/>
    <property type="match status" value="1"/>
</dbReference>
<dbReference type="SMART" id="SM00325">
    <property type="entry name" value="RhoGEF"/>
    <property type="match status" value="1"/>
</dbReference>
<dbReference type="InterPro" id="IPR036872">
    <property type="entry name" value="CH_dom_sf"/>
</dbReference>
<dbReference type="GO" id="GO:0005634">
    <property type="term" value="C:nucleus"/>
    <property type="evidence" value="ECO:0007669"/>
    <property type="project" value="TreeGrafter"/>
</dbReference>
<dbReference type="GO" id="GO:0005737">
    <property type="term" value="C:cytoplasm"/>
    <property type="evidence" value="ECO:0007669"/>
    <property type="project" value="TreeGrafter"/>
</dbReference>
<dbReference type="EMBL" id="CP118375">
    <property type="protein sequence ID" value="WFD41990.1"/>
    <property type="molecule type" value="Genomic_DNA"/>
</dbReference>
<dbReference type="GO" id="GO:0005085">
    <property type="term" value="F:guanyl-nucleotide exchange factor activity"/>
    <property type="evidence" value="ECO:0007669"/>
    <property type="project" value="InterPro"/>
</dbReference>
<feature type="region of interest" description="Disordered" evidence="1">
    <location>
        <begin position="578"/>
        <end position="602"/>
    </location>
</feature>